<reference evidence="1" key="1">
    <citation type="submission" date="2021-06" db="EMBL/GenBank/DDBJ databases">
        <title>Parelaphostrongylus tenuis whole genome reference sequence.</title>
        <authorList>
            <person name="Garwood T.J."/>
            <person name="Larsen P.A."/>
            <person name="Fountain-Jones N.M."/>
            <person name="Garbe J.R."/>
            <person name="Macchietto M.G."/>
            <person name="Kania S.A."/>
            <person name="Gerhold R.W."/>
            <person name="Richards J.E."/>
            <person name="Wolf T.M."/>
        </authorList>
    </citation>
    <scope>NUCLEOTIDE SEQUENCE</scope>
    <source>
        <strain evidence="1">MNPRO001-30</strain>
        <tissue evidence="1">Meninges</tissue>
    </source>
</reference>
<evidence type="ECO:0000313" key="2">
    <source>
        <dbReference type="Proteomes" id="UP001196413"/>
    </source>
</evidence>
<dbReference type="AlphaFoldDB" id="A0AAD5QT71"/>
<protein>
    <submittedName>
        <fullName evidence="1">Uncharacterized protein</fullName>
    </submittedName>
</protein>
<proteinExistence type="predicted"/>
<name>A0AAD5QT71_PARTN</name>
<accession>A0AAD5QT71</accession>
<keyword evidence="2" id="KW-1185">Reference proteome</keyword>
<dbReference type="EMBL" id="JAHQIW010003945">
    <property type="protein sequence ID" value="KAJ1360715.1"/>
    <property type="molecule type" value="Genomic_DNA"/>
</dbReference>
<organism evidence="1 2">
    <name type="scientific">Parelaphostrongylus tenuis</name>
    <name type="common">Meningeal worm</name>
    <dbReference type="NCBI Taxonomy" id="148309"/>
    <lineage>
        <taxon>Eukaryota</taxon>
        <taxon>Metazoa</taxon>
        <taxon>Ecdysozoa</taxon>
        <taxon>Nematoda</taxon>
        <taxon>Chromadorea</taxon>
        <taxon>Rhabditida</taxon>
        <taxon>Rhabditina</taxon>
        <taxon>Rhabditomorpha</taxon>
        <taxon>Strongyloidea</taxon>
        <taxon>Metastrongylidae</taxon>
        <taxon>Parelaphostrongylus</taxon>
    </lineage>
</organism>
<sequence>MSIAGGNEPGRDQLAHIEEIMSAGGDTNEELRFQKANGRCLGKIALITERNFCKRSCSCRRSLVVPSPWMTPISQISPVTTPSVVILEDLVLATFAVVCPMFTTPDNPENPRVSDRDGGDVHIDPPPMATCSSLIGRATSWGRANYVGPSPTSSLAVL</sequence>
<evidence type="ECO:0000313" key="1">
    <source>
        <dbReference type="EMBL" id="KAJ1360715.1"/>
    </source>
</evidence>
<gene>
    <name evidence="1" type="ORF">KIN20_019756</name>
</gene>
<dbReference type="Proteomes" id="UP001196413">
    <property type="component" value="Unassembled WGS sequence"/>
</dbReference>
<comment type="caution">
    <text evidence="1">The sequence shown here is derived from an EMBL/GenBank/DDBJ whole genome shotgun (WGS) entry which is preliminary data.</text>
</comment>